<comment type="subcellular location">
    <subcellularLocation>
        <location evidence="9">Cell membrane</location>
        <topology evidence="9">Multi-pass membrane protein</topology>
    </subcellularLocation>
    <subcellularLocation>
        <location evidence="1">Membrane</location>
        <topology evidence="1">Multi-pass membrane protein</topology>
    </subcellularLocation>
</comment>
<dbReference type="GO" id="GO:0005886">
    <property type="term" value="C:plasma membrane"/>
    <property type="evidence" value="ECO:0007669"/>
    <property type="project" value="UniProtKB-SubCell"/>
</dbReference>
<accession>A0A336MV92</accession>
<dbReference type="GO" id="GO:0005549">
    <property type="term" value="F:odorant binding"/>
    <property type="evidence" value="ECO:0007669"/>
    <property type="project" value="InterPro"/>
</dbReference>
<dbReference type="Pfam" id="PF02949">
    <property type="entry name" value="7tm_6"/>
    <property type="match status" value="1"/>
</dbReference>
<keyword evidence="5 9" id="KW-1133">Transmembrane helix</keyword>
<feature type="transmembrane region" description="Helical" evidence="9">
    <location>
        <begin position="84"/>
        <end position="106"/>
    </location>
</feature>
<evidence type="ECO:0000256" key="2">
    <source>
        <dbReference type="ARBA" id="ARBA00022606"/>
    </source>
</evidence>
<dbReference type="InterPro" id="IPR004117">
    <property type="entry name" value="7tm6_olfct_rcpt"/>
</dbReference>
<dbReference type="PANTHER" id="PTHR21137:SF40">
    <property type="entry name" value="ODORANT RECEPTOR 56A"/>
    <property type="match status" value="1"/>
</dbReference>
<feature type="transmembrane region" description="Helical" evidence="9">
    <location>
        <begin position="336"/>
        <end position="354"/>
    </location>
</feature>
<dbReference type="OMA" id="MVTLMIY"/>
<gene>
    <name evidence="10" type="primary">CSON007797</name>
</gene>
<keyword evidence="4 9" id="KW-0552">Olfaction</keyword>
<feature type="transmembrane region" description="Helical" evidence="9">
    <location>
        <begin position="53"/>
        <end position="72"/>
    </location>
</feature>
<evidence type="ECO:0000313" key="10">
    <source>
        <dbReference type="EMBL" id="SSX34312.1"/>
    </source>
</evidence>
<comment type="similarity">
    <text evidence="9">Belongs to the insect chemoreceptor superfamily. Heteromeric odorant receptor channel (TC 1.A.69) family.</text>
</comment>
<protein>
    <recommendedName>
        <fullName evidence="9">Odorant receptor</fullName>
    </recommendedName>
</protein>
<name>A0A336MV92_CULSO</name>
<feature type="transmembrane region" description="Helical" evidence="9">
    <location>
        <begin position="304"/>
        <end position="324"/>
    </location>
</feature>
<evidence type="ECO:0000256" key="8">
    <source>
        <dbReference type="ARBA" id="ARBA00023224"/>
    </source>
</evidence>
<feature type="transmembrane region" description="Helical" evidence="9">
    <location>
        <begin position="197"/>
        <end position="216"/>
    </location>
</feature>
<feature type="transmembrane region" description="Helical" evidence="9">
    <location>
        <begin position="143"/>
        <end position="168"/>
    </location>
</feature>
<evidence type="ECO:0000256" key="6">
    <source>
        <dbReference type="ARBA" id="ARBA00023136"/>
    </source>
</evidence>
<dbReference type="VEuPathDB" id="VectorBase:CSON007797"/>
<feature type="transmembrane region" description="Helical" evidence="9">
    <location>
        <begin position="223"/>
        <end position="241"/>
    </location>
</feature>
<dbReference type="GO" id="GO:0007165">
    <property type="term" value="P:signal transduction"/>
    <property type="evidence" value="ECO:0007669"/>
    <property type="project" value="UniProtKB-KW"/>
</dbReference>
<dbReference type="AlphaFoldDB" id="A0A336MV92"/>
<comment type="caution">
    <text evidence="9">Lacks conserved residue(s) required for the propagation of feature annotation.</text>
</comment>
<keyword evidence="7 9" id="KW-0675">Receptor</keyword>
<sequence length="430" mass="51157">MANKILNFADRLINRFILDGKLFKNPLFNIPLNGLKIFGYLISRDQWVWKPHCFRGTVFTITFVLFNISQYIDLVQLWGNLDEMMQNASTTLLFTTTVIRMFSFYWNRSRYLAVIREVDTQMHPILNGTHKEEKKIFFSYIKYARTLTIAFISIAVITANGMNIYSFIQSFFYDPDSGLYPPTILRSWFPTNDIWGHFYHIYAVQFYIMWLGIIIVSSWHTFVLSLMVYCIAMLQILNYRFEHFDDYVMESLPEKVQQVVWNTRKFRIVDNVAEYDVKAVEIFEEFMEEHRRILRYVRELSHLIGIYVFADFIIYSALICALLFQTSETSDEIQKIIGIFYIVTMIVILWIHYWHANEISVHNSELAKSMFMSNWYDQSRKFKKMFLMFSQTNTPPVKMRASVLVITLDVFINILRASYSYFTLLNQIKG</sequence>
<organism evidence="10">
    <name type="scientific">Culicoides sonorensis</name>
    <name type="common">Biting midge</name>
    <dbReference type="NCBI Taxonomy" id="179676"/>
    <lineage>
        <taxon>Eukaryota</taxon>
        <taxon>Metazoa</taxon>
        <taxon>Ecdysozoa</taxon>
        <taxon>Arthropoda</taxon>
        <taxon>Hexapoda</taxon>
        <taxon>Insecta</taxon>
        <taxon>Pterygota</taxon>
        <taxon>Neoptera</taxon>
        <taxon>Endopterygota</taxon>
        <taxon>Diptera</taxon>
        <taxon>Nematocera</taxon>
        <taxon>Chironomoidea</taxon>
        <taxon>Ceratopogonidae</taxon>
        <taxon>Ceratopogoninae</taxon>
        <taxon>Culicoides</taxon>
        <taxon>Monoculicoides</taxon>
    </lineage>
</organism>
<keyword evidence="2 9" id="KW-0716">Sensory transduction</keyword>
<evidence type="ECO:0000256" key="1">
    <source>
        <dbReference type="ARBA" id="ARBA00004141"/>
    </source>
</evidence>
<dbReference type="PANTHER" id="PTHR21137">
    <property type="entry name" value="ODORANT RECEPTOR"/>
    <property type="match status" value="1"/>
</dbReference>
<keyword evidence="6 9" id="KW-0472">Membrane</keyword>
<dbReference type="EMBL" id="UFQT01002933">
    <property type="protein sequence ID" value="SSX34312.1"/>
    <property type="molecule type" value="Genomic_DNA"/>
</dbReference>
<evidence type="ECO:0000256" key="3">
    <source>
        <dbReference type="ARBA" id="ARBA00022692"/>
    </source>
</evidence>
<evidence type="ECO:0000256" key="9">
    <source>
        <dbReference type="RuleBase" id="RU351113"/>
    </source>
</evidence>
<reference evidence="10" key="1">
    <citation type="submission" date="2018-07" db="EMBL/GenBank/DDBJ databases">
        <authorList>
            <person name="Quirk P.G."/>
            <person name="Krulwich T.A."/>
        </authorList>
    </citation>
    <scope>NUCLEOTIDE SEQUENCE</scope>
</reference>
<evidence type="ECO:0000256" key="4">
    <source>
        <dbReference type="ARBA" id="ARBA00022725"/>
    </source>
</evidence>
<proteinExistence type="inferred from homology"/>
<evidence type="ECO:0000256" key="7">
    <source>
        <dbReference type="ARBA" id="ARBA00023170"/>
    </source>
</evidence>
<evidence type="ECO:0000256" key="5">
    <source>
        <dbReference type="ARBA" id="ARBA00022989"/>
    </source>
</evidence>
<dbReference type="GO" id="GO:0004984">
    <property type="term" value="F:olfactory receptor activity"/>
    <property type="evidence" value="ECO:0007669"/>
    <property type="project" value="InterPro"/>
</dbReference>
<feature type="transmembrane region" description="Helical" evidence="9">
    <location>
        <begin position="401"/>
        <end position="422"/>
    </location>
</feature>
<keyword evidence="8 9" id="KW-0807">Transducer</keyword>
<keyword evidence="3 9" id="KW-0812">Transmembrane</keyword>